<dbReference type="NCBIfam" id="NF047510">
    <property type="entry name" value="LIC_10190_fam"/>
    <property type="match status" value="1"/>
</dbReference>
<feature type="transmembrane region" description="Helical" evidence="1">
    <location>
        <begin position="407"/>
        <end position="424"/>
    </location>
</feature>
<dbReference type="Pfam" id="PF26626">
    <property type="entry name" value="DUF8201"/>
    <property type="match status" value="1"/>
</dbReference>
<dbReference type="AlphaFoldDB" id="A0A212J374"/>
<feature type="transmembrane region" description="Helical" evidence="1">
    <location>
        <begin position="294"/>
        <end position="314"/>
    </location>
</feature>
<feature type="transmembrane region" description="Helical" evidence="1">
    <location>
        <begin position="176"/>
        <end position="193"/>
    </location>
</feature>
<evidence type="ECO:0000259" key="2">
    <source>
        <dbReference type="Pfam" id="PF26626"/>
    </source>
</evidence>
<feature type="transmembrane region" description="Helical" evidence="1">
    <location>
        <begin position="101"/>
        <end position="120"/>
    </location>
</feature>
<dbReference type="EMBL" id="FLUM01000001">
    <property type="protein sequence ID" value="SBV93922.1"/>
    <property type="molecule type" value="Genomic_DNA"/>
</dbReference>
<feature type="transmembrane region" description="Helical" evidence="1">
    <location>
        <begin position="255"/>
        <end position="282"/>
    </location>
</feature>
<proteinExistence type="predicted"/>
<keyword evidence="1" id="KW-0812">Transmembrane</keyword>
<feature type="transmembrane region" description="Helical" evidence="1">
    <location>
        <begin position="6"/>
        <end position="25"/>
    </location>
</feature>
<sequence>MLAITISWIAISVVFLSMGDIFVSLHNRLCKQNEQYGLTDTFLLGMCFTLIPLSITSFWLPSNHYILLALLIACLIYWTVRKNHLLAVIRKVRSSFARLSIFHSAIFIIPIISLMIAIIWQVGVFDSLLYHQQNIRWNEEFAIVPGLGNIEHRFSFNSNYLLLSAIFSLRTIFGEGVYSLQVLVLIAVICWTIKRIIQSGYEIKHILLLLIITGYIFTFGYSLAATSTDAIPNIISLYLIAKLLLYPNSLSNKKLFFVIIPITLFTFKLTIIPLGLISLYILVRLARNKEYRTALFLTFVPMVILGLWFIRNVITSGYLIFPLHEIDIFTVDWKLPAFVATEEKDFIFSCGIRALNDVIWQITHPELNSFDGIYRWGMNLIFIAPILLSPVVVIYSFLKKKYLHKNVYFVYLILLAVIGVWYWGGPDPRFIGGILFAVIYYICYLLFSTRKEKLYPKTGTILTAAFSLLMAYWAVSRSIKFYNMFDLKTPKANSRPVSDILIRQYPYRELLKSLTLYTDEFLPYKLDNGATIYISKSPEIPDGRFVCFESPFPCTVLQADAPGKYQDISSVTTRGRSLQDGFRPR</sequence>
<feature type="transmembrane region" description="Helical" evidence="1">
    <location>
        <begin position="373"/>
        <end position="395"/>
    </location>
</feature>
<feature type="transmembrane region" description="Helical" evidence="1">
    <location>
        <begin position="205"/>
        <end position="224"/>
    </location>
</feature>
<feature type="transmembrane region" description="Helical" evidence="1">
    <location>
        <begin position="430"/>
        <end position="447"/>
    </location>
</feature>
<feature type="domain" description="DUF8201" evidence="2">
    <location>
        <begin position="1"/>
        <end position="435"/>
    </location>
</feature>
<evidence type="ECO:0000256" key="1">
    <source>
        <dbReference type="SAM" id="Phobius"/>
    </source>
</evidence>
<organism evidence="3">
    <name type="scientific">uncultured Dysgonomonas sp</name>
    <dbReference type="NCBI Taxonomy" id="206096"/>
    <lineage>
        <taxon>Bacteria</taxon>
        <taxon>Pseudomonadati</taxon>
        <taxon>Bacteroidota</taxon>
        <taxon>Bacteroidia</taxon>
        <taxon>Bacteroidales</taxon>
        <taxon>Dysgonomonadaceae</taxon>
        <taxon>Dysgonomonas</taxon>
        <taxon>environmental samples</taxon>
    </lineage>
</organism>
<dbReference type="InterPro" id="IPR058065">
    <property type="entry name" value="LIC_10190-like"/>
</dbReference>
<dbReference type="RefSeq" id="WP_296938875.1">
    <property type="nucleotide sequence ID" value="NZ_LT599032.1"/>
</dbReference>
<evidence type="ECO:0000313" key="3">
    <source>
        <dbReference type="EMBL" id="SBV93922.1"/>
    </source>
</evidence>
<keyword evidence="1" id="KW-1133">Transmembrane helix</keyword>
<reference evidence="3" key="1">
    <citation type="submission" date="2016-04" db="EMBL/GenBank/DDBJ databases">
        <authorList>
            <person name="Evans L.H."/>
            <person name="Alamgir A."/>
            <person name="Owens N."/>
            <person name="Weber N.D."/>
            <person name="Virtaneva K."/>
            <person name="Barbian K."/>
            <person name="Babar A."/>
            <person name="Rosenke K."/>
        </authorList>
    </citation>
    <scope>NUCLEOTIDE SEQUENCE</scope>
    <source>
        <strain evidence="3">86-1</strain>
    </source>
</reference>
<feature type="transmembrane region" description="Helical" evidence="1">
    <location>
        <begin position="37"/>
        <end position="58"/>
    </location>
</feature>
<accession>A0A212J374</accession>
<feature type="transmembrane region" description="Helical" evidence="1">
    <location>
        <begin position="454"/>
        <end position="475"/>
    </location>
</feature>
<keyword evidence="1" id="KW-0472">Membrane</keyword>
<protein>
    <recommendedName>
        <fullName evidence="2">DUF8201 domain-containing protein</fullName>
    </recommendedName>
</protein>
<feature type="transmembrane region" description="Helical" evidence="1">
    <location>
        <begin position="64"/>
        <end position="80"/>
    </location>
</feature>
<name>A0A212J374_9BACT</name>
<gene>
    <name evidence="3" type="ORF">KL86DYS1_10994</name>
</gene>
<dbReference type="InterPro" id="IPR058514">
    <property type="entry name" value="DUF8201"/>
</dbReference>